<evidence type="ECO:0000256" key="2">
    <source>
        <dbReference type="ARBA" id="ARBA00022741"/>
    </source>
</evidence>
<keyword evidence="6" id="KW-1185">Reference proteome</keyword>
<dbReference type="InterPro" id="IPR017871">
    <property type="entry name" value="ABC_transporter-like_CS"/>
</dbReference>
<dbReference type="InterPro" id="IPR003593">
    <property type="entry name" value="AAA+_ATPase"/>
</dbReference>
<dbReference type="FunFam" id="3.40.50.300:FF:000032">
    <property type="entry name" value="Export ABC transporter ATP-binding protein"/>
    <property type="match status" value="1"/>
</dbReference>
<dbReference type="Pfam" id="PF00005">
    <property type="entry name" value="ABC_tran"/>
    <property type="match status" value="1"/>
</dbReference>
<dbReference type="GO" id="GO:0022857">
    <property type="term" value="F:transmembrane transporter activity"/>
    <property type="evidence" value="ECO:0007669"/>
    <property type="project" value="TreeGrafter"/>
</dbReference>
<reference evidence="5 6" key="1">
    <citation type="submission" date="2020-06" db="EMBL/GenBank/DDBJ databases">
        <authorList>
            <person name="Chanama M."/>
        </authorList>
    </citation>
    <scope>NUCLEOTIDE SEQUENCE [LARGE SCALE GENOMIC DNA]</scope>
    <source>
        <strain evidence="5 6">TBRC6557</strain>
    </source>
</reference>
<proteinExistence type="predicted"/>
<organism evidence="5 6">
    <name type="scientific">Nonomuraea rhodomycinica</name>
    <dbReference type="NCBI Taxonomy" id="1712872"/>
    <lineage>
        <taxon>Bacteria</taxon>
        <taxon>Bacillati</taxon>
        <taxon>Actinomycetota</taxon>
        <taxon>Actinomycetes</taxon>
        <taxon>Streptosporangiales</taxon>
        <taxon>Streptosporangiaceae</taxon>
        <taxon>Nonomuraea</taxon>
    </lineage>
</organism>
<dbReference type="RefSeq" id="WP_175604170.1">
    <property type="nucleotide sequence ID" value="NZ_JABWGO010000009.1"/>
</dbReference>
<evidence type="ECO:0000259" key="4">
    <source>
        <dbReference type="PROSITE" id="PS50893"/>
    </source>
</evidence>
<name>A0A7Y6ITZ0_9ACTN</name>
<evidence type="ECO:0000313" key="5">
    <source>
        <dbReference type="EMBL" id="NUW44347.1"/>
    </source>
</evidence>
<dbReference type="Gene3D" id="3.40.50.300">
    <property type="entry name" value="P-loop containing nucleotide triphosphate hydrolases"/>
    <property type="match status" value="1"/>
</dbReference>
<gene>
    <name evidence="5" type="ORF">HT134_30100</name>
</gene>
<accession>A0A7Y6ITZ0</accession>
<protein>
    <submittedName>
        <fullName evidence="5">ABC transporter ATP-binding protein</fullName>
    </submittedName>
</protein>
<dbReference type="InterPro" id="IPR017911">
    <property type="entry name" value="MacB-like_ATP-bd"/>
</dbReference>
<dbReference type="PANTHER" id="PTHR24220">
    <property type="entry name" value="IMPORT ATP-BINDING PROTEIN"/>
    <property type="match status" value="1"/>
</dbReference>
<dbReference type="InterPro" id="IPR027417">
    <property type="entry name" value="P-loop_NTPase"/>
</dbReference>
<dbReference type="GO" id="GO:0016887">
    <property type="term" value="F:ATP hydrolysis activity"/>
    <property type="evidence" value="ECO:0007669"/>
    <property type="project" value="InterPro"/>
</dbReference>
<evidence type="ECO:0000256" key="3">
    <source>
        <dbReference type="ARBA" id="ARBA00022840"/>
    </source>
</evidence>
<dbReference type="InterPro" id="IPR003439">
    <property type="entry name" value="ABC_transporter-like_ATP-bd"/>
</dbReference>
<dbReference type="EMBL" id="JABWGO010000009">
    <property type="protein sequence ID" value="NUW44347.1"/>
    <property type="molecule type" value="Genomic_DNA"/>
</dbReference>
<dbReference type="AlphaFoldDB" id="A0A7Y6ITZ0"/>
<feature type="domain" description="ABC transporter" evidence="4">
    <location>
        <begin position="10"/>
        <end position="235"/>
    </location>
</feature>
<dbReference type="InterPro" id="IPR015854">
    <property type="entry name" value="ABC_transpr_LolD-like"/>
</dbReference>
<dbReference type="SUPFAM" id="SSF52540">
    <property type="entry name" value="P-loop containing nucleoside triphosphate hydrolases"/>
    <property type="match status" value="1"/>
</dbReference>
<evidence type="ECO:0000313" key="6">
    <source>
        <dbReference type="Proteomes" id="UP000546126"/>
    </source>
</evidence>
<keyword evidence="2" id="KW-0547">Nucleotide-binding</keyword>
<sequence>MKQAPMTGRIELRQVTKVYRRGTDQEVRALDAVDVKIDPGSSVAVTGPSGAGKSTMLHLIGAMDRPDSGEVEVDGERLELMRDRQLDDYRRRIGFVFQRFHLLPALTALDNVLAPVITDRRRAKAARARATDLLRLVGLRDRAASLPSQLSGGQMQRVAIARALIGAPRLLLADEPTGNLDSDTGKEILELLLSLCESENMTLVMVTHNDEVAAACQRTIVLRDGRITSDTRGSGG</sequence>
<dbReference type="PANTHER" id="PTHR24220:SF659">
    <property type="entry name" value="TRANSPORTER, PUTATIVE-RELATED"/>
    <property type="match status" value="1"/>
</dbReference>
<dbReference type="GO" id="GO:0005886">
    <property type="term" value="C:plasma membrane"/>
    <property type="evidence" value="ECO:0007669"/>
    <property type="project" value="TreeGrafter"/>
</dbReference>
<keyword evidence="1" id="KW-0813">Transport</keyword>
<dbReference type="Proteomes" id="UP000546126">
    <property type="component" value="Unassembled WGS sequence"/>
</dbReference>
<evidence type="ECO:0000256" key="1">
    <source>
        <dbReference type="ARBA" id="ARBA00022448"/>
    </source>
</evidence>
<dbReference type="PROSITE" id="PS00211">
    <property type="entry name" value="ABC_TRANSPORTER_1"/>
    <property type="match status" value="1"/>
</dbReference>
<comment type="caution">
    <text evidence="5">The sequence shown here is derived from an EMBL/GenBank/DDBJ whole genome shotgun (WGS) entry which is preliminary data.</text>
</comment>
<dbReference type="GO" id="GO:0005524">
    <property type="term" value="F:ATP binding"/>
    <property type="evidence" value="ECO:0007669"/>
    <property type="project" value="UniProtKB-KW"/>
</dbReference>
<dbReference type="CDD" id="cd03255">
    <property type="entry name" value="ABC_MJ0796_LolCDE_FtsE"/>
    <property type="match status" value="1"/>
</dbReference>
<keyword evidence="3 5" id="KW-0067">ATP-binding</keyword>
<dbReference type="PROSITE" id="PS50893">
    <property type="entry name" value="ABC_TRANSPORTER_2"/>
    <property type="match status" value="1"/>
</dbReference>
<dbReference type="GO" id="GO:0098796">
    <property type="term" value="C:membrane protein complex"/>
    <property type="evidence" value="ECO:0007669"/>
    <property type="project" value="UniProtKB-ARBA"/>
</dbReference>
<dbReference type="SMART" id="SM00382">
    <property type="entry name" value="AAA"/>
    <property type="match status" value="1"/>
</dbReference>